<gene>
    <name evidence="5" type="primary">HSPA4L</name>
    <name evidence="5" type="ORF">SK128_018816</name>
</gene>
<sequence length="103" mass="11228">MSVIGIDFGNDCCYIAVARQGGIETIANDYSLRPTPPIMKRGVLVVLVSGECCAFTYLLPGIAATLYVFVEDLSLVLRGEYPLFNKDVRSSRATAYLSNFPAK</sequence>
<dbReference type="Proteomes" id="UP001381693">
    <property type="component" value="Unassembled WGS sequence"/>
</dbReference>
<feature type="transmembrane region" description="Helical" evidence="4">
    <location>
        <begin position="43"/>
        <end position="70"/>
    </location>
</feature>
<reference evidence="5 6" key="1">
    <citation type="submission" date="2023-11" db="EMBL/GenBank/DDBJ databases">
        <title>Halocaridina rubra genome assembly.</title>
        <authorList>
            <person name="Smith C."/>
        </authorList>
    </citation>
    <scope>NUCLEOTIDE SEQUENCE [LARGE SCALE GENOMIC DNA]</scope>
    <source>
        <strain evidence="5">EP-1</strain>
        <tissue evidence="5">Whole</tissue>
    </source>
</reference>
<keyword evidence="3" id="KW-0067">ATP-binding</keyword>
<comment type="similarity">
    <text evidence="1">Belongs to the heat shock protein 70 family.</text>
</comment>
<keyword evidence="4" id="KW-0812">Transmembrane</keyword>
<evidence type="ECO:0000256" key="4">
    <source>
        <dbReference type="SAM" id="Phobius"/>
    </source>
</evidence>
<evidence type="ECO:0000313" key="5">
    <source>
        <dbReference type="EMBL" id="KAK7066259.1"/>
    </source>
</evidence>
<comment type="caution">
    <text evidence="5">The sequence shown here is derived from an EMBL/GenBank/DDBJ whole genome shotgun (WGS) entry which is preliminary data.</text>
</comment>
<dbReference type="AlphaFoldDB" id="A0AAN8WTV8"/>
<evidence type="ECO:0000313" key="6">
    <source>
        <dbReference type="Proteomes" id="UP001381693"/>
    </source>
</evidence>
<evidence type="ECO:0000256" key="3">
    <source>
        <dbReference type="ARBA" id="ARBA00022840"/>
    </source>
</evidence>
<accession>A0AAN8WTV8</accession>
<keyword evidence="6" id="KW-1185">Reference proteome</keyword>
<dbReference type="SUPFAM" id="SSF53067">
    <property type="entry name" value="Actin-like ATPase domain"/>
    <property type="match status" value="1"/>
</dbReference>
<proteinExistence type="inferred from homology"/>
<dbReference type="Gene3D" id="3.30.420.40">
    <property type="match status" value="1"/>
</dbReference>
<keyword evidence="4" id="KW-1133">Transmembrane helix</keyword>
<evidence type="ECO:0000256" key="1">
    <source>
        <dbReference type="ARBA" id="ARBA00007381"/>
    </source>
</evidence>
<dbReference type="FunFam" id="3.30.420.40:FF:000171">
    <property type="entry name" value="Heat shock 70 kDa protein 4"/>
    <property type="match status" value="1"/>
</dbReference>
<dbReference type="InterPro" id="IPR043129">
    <property type="entry name" value="ATPase_NBD"/>
</dbReference>
<feature type="non-terminal residue" evidence="5">
    <location>
        <position position="103"/>
    </location>
</feature>
<name>A0AAN8WTV8_HALRR</name>
<keyword evidence="2" id="KW-0547">Nucleotide-binding</keyword>
<keyword evidence="4" id="KW-0472">Membrane</keyword>
<dbReference type="Pfam" id="PF00012">
    <property type="entry name" value="HSP70"/>
    <property type="match status" value="1"/>
</dbReference>
<keyword evidence="5" id="KW-0346">Stress response</keyword>
<organism evidence="5 6">
    <name type="scientific">Halocaridina rubra</name>
    <name type="common">Hawaiian red shrimp</name>
    <dbReference type="NCBI Taxonomy" id="373956"/>
    <lineage>
        <taxon>Eukaryota</taxon>
        <taxon>Metazoa</taxon>
        <taxon>Ecdysozoa</taxon>
        <taxon>Arthropoda</taxon>
        <taxon>Crustacea</taxon>
        <taxon>Multicrustacea</taxon>
        <taxon>Malacostraca</taxon>
        <taxon>Eumalacostraca</taxon>
        <taxon>Eucarida</taxon>
        <taxon>Decapoda</taxon>
        <taxon>Pleocyemata</taxon>
        <taxon>Caridea</taxon>
        <taxon>Atyoidea</taxon>
        <taxon>Atyidae</taxon>
        <taxon>Halocaridina</taxon>
    </lineage>
</organism>
<evidence type="ECO:0000256" key="2">
    <source>
        <dbReference type="ARBA" id="ARBA00022741"/>
    </source>
</evidence>
<dbReference type="InterPro" id="IPR013126">
    <property type="entry name" value="Hsp_70_fam"/>
</dbReference>
<dbReference type="GO" id="GO:0005524">
    <property type="term" value="F:ATP binding"/>
    <property type="evidence" value="ECO:0007669"/>
    <property type="project" value="UniProtKB-KW"/>
</dbReference>
<dbReference type="EMBL" id="JAXCGZ010019297">
    <property type="protein sequence ID" value="KAK7066259.1"/>
    <property type="molecule type" value="Genomic_DNA"/>
</dbReference>
<protein>
    <submittedName>
        <fullName evidence="5">Heat shock 70 kDa protein 4L</fullName>
    </submittedName>
</protein>
<dbReference type="GO" id="GO:0140662">
    <property type="term" value="F:ATP-dependent protein folding chaperone"/>
    <property type="evidence" value="ECO:0007669"/>
    <property type="project" value="InterPro"/>
</dbReference>